<evidence type="ECO:0000256" key="1">
    <source>
        <dbReference type="ARBA" id="ARBA00001445"/>
    </source>
</evidence>
<gene>
    <name evidence="8" type="ORF">INP51_10535</name>
</gene>
<comment type="catalytic activity">
    <reaction evidence="1">
        <text>Hydrolysis of terminal non-reducing alpha-L-rhamnose residues in alpha-L-rhamnosides.</text>
        <dbReference type="EC" id="3.2.1.40"/>
    </reaction>
</comment>
<dbReference type="InterPro" id="IPR035398">
    <property type="entry name" value="Bac_rhamnosid_C"/>
</dbReference>
<evidence type="ECO:0000259" key="5">
    <source>
        <dbReference type="Pfam" id="PF08531"/>
    </source>
</evidence>
<feature type="domain" description="Bacterial alpha-L-rhamnosidase N-terminal" evidence="5">
    <location>
        <begin position="135"/>
        <end position="304"/>
    </location>
</feature>
<accession>A0A7M2RGJ1</accession>
<evidence type="ECO:0000259" key="6">
    <source>
        <dbReference type="Pfam" id="PF17389"/>
    </source>
</evidence>
<dbReference type="InterPro" id="IPR012341">
    <property type="entry name" value="6hp_glycosidase-like_sf"/>
</dbReference>
<dbReference type="SUPFAM" id="SSF48208">
    <property type="entry name" value="Six-hairpin glycosidases"/>
    <property type="match status" value="1"/>
</dbReference>
<keyword evidence="3 8" id="KW-0378">Hydrolase</keyword>
<dbReference type="Pfam" id="PF17389">
    <property type="entry name" value="Bac_rhamnosid6H"/>
    <property type="match status" value="1"/>
</dbReference>
<feature type="domain" description="Alpha-L-rhamnosidase six-hairpin glycosidase" evidence="6">
    <location>
        <begin position="415"/>
        <end position="774"/>
    </location>
</feature>
<evidence type="ECO:0000256" key="2">
    <source>
        <dbReference type="ARBA" id="ARBA00012652"/>
    </source>
</evidence>
<evidence type="ECO:0000256" key="3">
    <source>
        <dbReference type="ARBA" id="ARBA00022801"/>
    </source>
</evidence>
<dbReference type="EMBL" id="CP063304">
    <property type="protein sequence ID" value="QOV18450.1"/>
    <property type="molecule type" value="Genomic_DNA"/>
</dbReference>
<reference evidence="8 9" key="1">
    <citation type="submission" date="2020-10" db="EMBL/GenBank/DDBJ databases">
        <title>Blautia liquoris sp.nov., isolated from the mud in a fermentation cellar used for the production of Chinese strong-flavoured liquor.</title>
        <authorList>
            <person name="Lu L."/>
        </authorList>
    </citation>
    <scope>NUCLEOTIDE SEQUENCE [LARGE SCALE GENOMIC DNA]</scope>
    <source>
        <strain evidence="8 9">LZLJ-3</strain>
    </source>
</reference>
<dbReference type="InterPro" id="IPR016007">
    <property type="entry name" value="Alpha_rhamnosid"/>
</dbReference>
<dbReference type="InterPro" id="IPR008928">
    <property type="entry name" value="6-hairpin_glycosidase_sf"/>
</dbReference>
<organism evidence="8 9">
    <name type="scientific">Blautia liquoris</name>
    <dbReference type="NCBI Taxonomy" id="2779518"/>
    <lineage>
        <taxon>Bacteria</taxon>
        <taxon>Bacillati</taxon>
        <taxon>Bacillota</taxon>
        <taxon>Clostridia</taxon>
        <taxon>Lachnospirales</taxon>
        <taxon>Lachnospiraceae</taxon>
        <taxon>Blautia</taxon>
    </lineage>
</organism>
<dbReference type="GO" id="GO:0005975">
    <property type="term" value="P:carbohydrate metabolic process"/>
    <property type="evidence" value="ECO:0007669"/>
    <property type="project" value="InterPro"/>
</dbReference>
<dbReference type="Pfam" id="PF25788">
    <property type="entry name" value="Ig_Rha78A_N"/>
    <property type="match status" value="1"/>
</dbReference>
<protein>
    <recommendedName>
        <fullName evidence="2">alpha-L-rhamnosidase</fullName>
        <ecNumber evidence="2">3.2.1.40</ecNumber>
    </recommendedName>
</protein>
<evidence type="ECO:0000259" key="4">
    <source>
        <dbReference type="Pfam" id="PF05592"/>
    </source>
</evidence>
<dbReference type="RefSeq" id="WP_193734812.1">
    <property type="nucleotide sequence ID" value="NZ_CP063304.1"/>
</dbReference>
<evidence type="ECO:0000313" key="8">
    <source>
        <dbReference type="EMBL" id="QOV18450.1"/>
    </source>
</evidence>
<dbReference type="PIRSF" id="PIRSF010631">
    <property type="entry name" value="A-rhamnsds"/>
    <property type="match status" value="1"/>
</dbReference>
<dbReference type="PANTHER" id="PTHR33307">
    <property type="entry name" value="ALPHA-RHAMNOSIDASE (EUROFUNG)"/>
    <property type="match status" value="1"/>
</dbReference>
<sequence length="876" mass="100015">MKVTNLRVNHLTNPMGYQMDQPLFTWVTSNAKGSFQKSAQIQIALDNSFENIVFDSSNSEEISSLGYKADIRLKPHTRYYWRVQVWDDADDHGISDTAWFETGKMEEEWNAKWIGTPYDGHLHPYIRNEFHIPGKIKSARAYVSGLGLYELEINGEKCGDEYLAPFYNDYNEWVQYQTLDVTECLWEGKNVVGALLGNGWYKGRFGFVDKMDQLYGNSFAFICELDIVLETGEHISIGSDETWQCHPSPIVSSSIYDGEIYDALQEVKDWSAVQADTEGFENACVLTPQCGALKERLSPPLVITKRINPIQLLDTLAGEKVLDFGQEVTGWVEFDCHLRKGAKVKLSYAELLQDDNFYNENLRTAKAEYTYRSNGELAHVRPHFTFYGFRFVKVEGVEDIKLDDFTACVIHSDLEQTGNIRTSNQKINRLFENAMWSQRGNFLDVPTDCPQRDERMGWTGDAQVFCATASFNMYTPAFYKKFLYEMYLEQKNQNGSVPHVVPDVLGQIAKIQGQENDAHGSCAWGDAACVIPWTEYLFYGDKELLAEQFKNMKAWVDYIKTQDETYCGGKRLWEHGFHFADWLALDNPDKKSSFGGTNPYYVASGYYYYSASLTAKAAEVLGFAGEQKYYERLTEEVKTAIQQKYFSDGNIIEDTQTALVMSLYMGFVPENQKTQVIERLKKKLDDKKCHLDTGFVGTPYLCPTLSKNGLNDYAYTLLLNEDFPSWLYEVNMGATTIWERWNSVLPNGYVSDTGMNSMNHYSYGSIVEWMYRYMCGLNPVESHPGFKEVVIKPQTDDRLGWVECEYLSAAGLYKISWKIEQGKTTYHVSVPFDSQAKFVLPKASSQATINGEYNHDLVENSEVMLSAGDYKIITVG</sequence>
<dbReference type="Pfam" id="PF05592">
    <property type="entry name" value="Bac_rhamnosid"/>
    <property type="match status" value="1"/>
</dbReference>
<proteinExistence type="predicted"/>
<dbReference type="Pfam" id="PF08531">
    <property type="entry name" value="Bac_rhamnosid_N"/>
    <property type="match status" value="1"/>
</dbReference>
<dbReference type="InterPro" id="IPR008902">
    <property type="entry name" value="Rhamnosid_concanavalin"/>
</dbReference>
<evidence type="ECO:0000313" key="9">
    <source>
        <dbReference type="Proteomes" id="UP000593601"/>
    </source>
</evidence>
<dbReference type="AlphaFoldDB" id="A0A7M2RGJ1"/>
<dbReference type="Proteomes" id="UP000593601">
    <property type="component" value="Chromosome"/>
</dbReference>
<feature type="domain" description="Alpha-L-rhamnosidase C-terminal" evidence="7">
    <location>
        <begin position="776"/>
        <end position="846"/>
    </location>
</feature>
<dbReference type="InterPro" id="IPR013783">
    <property type="entry name" value="Ig-like_fold"/>
</dbReference>
<dbReference type="Pfam" id="PF17390">
    <property type="entry name" value="Bac_rhamnosid_C"/>
    <property type="match status" value="1"/>
</dbReference>
<dbReference type="Gene3D" id="1.50.10.10">
    <property type="match status" value="1"/>
</dbReference>
<dbReference type="KEGG" id="bliq:INP51_10535"/>
<feature type="domain" description="Alpha-L-rhamnosidase concanavalin-like" evidence="4">
    <location>
        <begin position="318"/>
        <end position="411"/>
    </location>
</feature>
<dbReference type="Gene3D" id="2.60.420.10">
    <property type="entry name" value="Maltose phosphorylase, domain 3"/>
    <property type="match status" value="1"/>
</dbReference>
<name>A0A7M2RGJ1_9FIRM</name>
<dbReference type="InterPro" id="IPR035396">
    <property type="entry name" value="Bac_rhamnosid6H"/>
</dbReference>
<dbReference type="GO" id="GO:0030596">
    <property type="term" value="F:alpha-L-rhamnosidase activity"/>
    <property type="evidence" value="ECO:0007669"/>
    <property type="project" value="UniProtKB-EC"/>
</dbReference>
<dbReference type="Gene3D" id="2.60.120.260">
    <property type="entry name" value="Galactose-binding domain-like"/>
    <property type="match status" value="2"/>
</dbReference>
<evidence type="ECO:0000259" key="7">
    <source>
        <dbReference type="Pfam" id="PF17390"/>
    </source>
</evidence>
<dbReference type="EC" id="3.2.1.40" evidence="2"/>
<dbReference type="PANTHER" id="PTHR33307:SF6">
    <property type="entry name" value="ALPHA-RHAMNOSIDASE (EUROFUNG)-RELATED"/>
    <property type="match status" value="1"/>
</dbReference>
<keyword evidence="9" id="KW-1185">Reference proteome</keyword>
<dbReference type="InterPro" id="IPR013737">
    <property type="entry name" value="Bac_rhamnosid_N"/>
</dbReference>
<dbReference type="Gene3D" id="2.60.40.10">
    <property type="entry name" value="Immunoglobulins"/>
    <property type="match status" value="1"/>
</dbReference>